<keyword evidence="1" id="KW-0813">Transport</keyword>
<dbReference type="InterPro" id="IPR003439">
    <property type="entry name" value="ABC_transporter-like_ATP-bd"/>
</dbReference>
<dbReference type="Pfam" id="PF00005">
    <property type="entry name" value="ABC_tran"/>
    <property type="match status" value="1"/>
</dbReference>
<sequence length="210" mass="22602">MKDATKKVGPARTARTLWEGVSLRVDAGERVCLTGPSGCGKSTLLNCVGLLDTLDGGSLSLLGADLTRASARARMRVRRHDIGYLFQDYALIDNDTVEENVALACARGGVGRNRRRIDEALEIVGLGGRQKDVVYQLSGGEQQRVAVARVLVRRPSIILADEPTASLDRENAALVLDQLARCAEQGAAVLMVSHDPWAADHCDRKVAISQ</sequence>
<dbReference type="GO" id="GO:0005886">
    <property type="term" value="C:plasma membrane"/>
    <property type="evidence" value="ECO:0007669"/>
    <property type="project" value="TreeGrafter"/>
</dbReference>
<name>A0A9X1QRL0_9CORY</name>
<dbReference type="InterPro" id="IPR027417">
    <property type="entry name" value="P-loop_NTPase"/>
</dbReference>
<dbReference type="PANTHER" id="PTHR24220">
    <property type="entry name" value="IMPORT ATP-BINDING PROTEIN"/>
    <property type="match status" value="1"/>
</dbReference>
<comment type="caution">
    <text evidence="5">The sequence shown here is derived from an EMBL/GenBank/DDBJ whole genome shotgun (WGS) entry which is preliminary data.</text>
</comment>
<evidence type="ECO:0000256" key="3">
    <source>
        <dbReference type="ARBA" id="ARBA00022840"/>
    </source>
</evidence>
<accession>A0A9X1QRL0</accession>
<keyword evidence="3 5" id="KW-0067">ATP-binding</keyword>
<feature type="domain" description="ABC transporter" evidence="4">
    <location>
        <begin position="3"/>
        <end position="209"/>
    </location>
</feature>
<dbReference type="CDD" id="cd03255">
    <property type="entry name" value="ABC_MJ0796_LolCDE_FtsE"/>
    <property type="match status" value="1"/>
</dbReference>
<reference evidence="5" key="1">
    <citation type="submission" date="2022-01" db="EMBL/GenBank/DDBJ databases">
        <title>Corynebacterium sp. nov isolated from isolated from the feces of the greater white-fronted geese (Anser albifrons) at Poyang Lake, PR China.</title>
        <authorList>
            <person name="Liu Q."/>
        </authorList>
    </citation>
    <scope>NUCLEOTIDE SEQUENCE</scope>
    <source>
        <strain evidence="5">JCM 32435</strain>
    </source>
</reference>
<dbReference type="InterPro" id="IPR015854">
    <property type="entry name" value="ABC_transpr_LolD-like"/>
</dbReference>
<keyword evidence="2" id="KW-0547">Nucleotide-binding</keyword>
<dbReference type="AlphaFoldDB" id="A0A9X1QRL0"/>
<organism evidence="5 6">
    <name type="scientific">Corynebacterium uropygiale</name>
    <dbReference type="NCBI Taxonomy" id="1775911"/>
    <lineage>
        <taxon>Bacteria</taxon>
        <taxon>Bacillati</taxon>
        <taxon>Actinomycetota</taxon>
        <taxon>Actinomycetes</taxon>
        <taxon>Mycobacteriales</taxon>
        <taxon>Corynebacteriaceae</taxon>
        <taxon>Corynebacterium</taxon>
    </lineage>
</organism>
<evidence type="ECO:0000256" key="2">
    <source>
        <dbReference type="ARBA" id="ARBA00022741"/>
    </source>
</evidence>
<evidence type="ECO:0000256" key="1">
    <source>
        <dbReference type="ARBA" id="ARBA00022448"/>
    </source>
</evidence>
<dbReference type="GO" id="GO:0016887">
    <property type="term" value="F:ATP hydrolysis activity"/>
    <property type="evidence" value="ECO:0007669"/>
    <property type="project" value="InterPro"/>
</dbReference>
<evidence type="ECO:0000313" key="5">
    <source>
        <dbReference type="EMBL" id="MCF4007112.1"/>
    </source>
</evidence>
<dbReference type="PROSITE" id="PS50893">
    <property type="entry name" value="ABC_TRANSPORTER_2"/>
    <property type="match status" value="1"/>
</dbReference>
<dbReference type="RefSeq" id="WP_236119257.1">
    <property type="nucleotide sequence ID" value="NZ_JAKGSI010000004.1"/>
</dbReference>
<evidence type="ECO:0000259" key="4">
    <source>
        <dbReference type="PROSITE" id="PS50893"/>
    </source>
</evidence>
<gene>
    <name evidence="5" type="ORF">L1O03_07990</name>
</gene>
<evidence type="ECO:0000313" key="6">
    <source>
        <dbReference type="Proteomes" id="UP001139336"/>
    </source>
</evidence>
<dbReference type="InterPro" id="IPR017871">
    <property type="entry name" value="ABC_transporter-like_CS"/>
</dbReference>
<keyword evidence="6" id="KW-1185">Reference proteome</keyword>
<dbReference type="SUPFAM" id="SSF52540">
    <property type="entry name" value="P-loop containing nucleoside triphosphate hydrolases"/>
    <property type="match status" value="1"/>
</dbReference>
<dbReference type="PANTHER" id="PTHR24220:SF659">
    <property type="entry name" value="TRANSPORTER, PUTATIVE-RELATED"/>
    <property type="match status" value="1"/>
</dbReference>
<proteinExistence type="predicted"/>
<dbReference type="GO" id="GO:0022857">
    <property type="term" value="F:transmembrane transporter activity"/>
    <property type="evidence" value="ECO:0007669"/>
    <property type="project" value="TreeGrafter"/>
</dbReference>
<dbReference type="GO" id="GO:0005524">
    <property type="term" value="F:ATP binding"/>
    <property type="evidence" value="ECO:0007669"/>
    <property type="project" value="UniProtKB-KW"/>
</dbReference>
<protein>
    <submittedName>
        <fullName evidence="5">ABC transporter ATP-binding protein</fullName>
    </submittedName>
</protein>
<dbReference type="PROSITE" id="PS00211">
    <property type="entry name" value="ABC_TRANSPORTER_1"/>
    <property type="match status" value="1"/>
</dbReference>
<dbReference type="InterPro" id="IPR017911">
    <property type="entry name" value="MacB-like_ATP-bd"/>
</dbReference>
<dbReference type="InterPro" id="IPR003593">
    <property type="entry name" value="AAA+_ATPase"/>
</dbReference>
<dbReference type="SMART" id="SM00382">
    <property type="entry name" value="AAA"/>
    <property type="match status" value="1"/>
</dbReference>
<dbReference type="EMBL" id="JAKGSI010000004">
    <property type="protein sequence ID" value="MCF4007112.1"/>
    <property type="molecule type" value="Genomic_DNA"/>
</dbReference>
<dbReference type="Gene3D" id="3.40.50.300">
    <property type="entry name" value="P-loop containing nucleotide triphosphate hydrolases"/>
    <property type="match status" value="1"/>
</dbReference>
<dbReference type="Proteomes" id="UP001139336">
    <property type="component" value="Unassembled WGS sequence"/>
</dbReference>